<dbReference type="PANTHER" id="PTHR43585">
    <property type="entry name" value="FUMIPYRROLE BIOSYNTHESIS PROTEIN C"/>
    <property type="match status" value="1"/>
</dbReference>
<dbReference type="InterPro" id="IPR052032">
    <property type="entry name" value="ATP-dep_AA_Ligase"/>
</dbReference>
<dbReference type="PANTHER" id="PTHR43585:SF2">
    <property type="entry name" value="ATP-GRASP ENZYME FSQD"/>
    <property type="match status" value="1"/>
</dbReference>
<protein>
    <submittedName>
        <fullName evidence="6">ATP-grasp domain-containing protein</fullName>
    </submittedName>
</protein>
<evidence type="ECO:0000256" key="3">
    <source>
        <dbReference type="ARBA" id="ARBA00022840"/>
    </source>
</evidence>
<dbReference type="EMBL" id="JAOYEY010000047">
    <property type="protein sequence ID" value="MCV9887810.1"/>
    <property type="molecule type" value="Genomic_DNA"/>
</dbReference>
<evidence type="ECO:0000313" key="6">
    <source>
        <dbReference type="EMBL" id="MCV9887810.1"/>
    </source>
</evidence>
<dbReference type="PROSITE" id="PS50975">
    <property type="entry name" value="ATP_GRASP"/>
    <property type="match status" value="1"/>
</dbReference>
<dbReference type="Proteomes" id="UP001526147">
    <property type="component" value="Unassembled WGS sequence"/>
</dbReference>
<dbReference type="Pfam" id="PF13535">
    <property type="entry name" value="ATP-grasp_4"/>
    <property type="match status" value="1"/>
</dbReference>
<dbReference type="PROSITE" id="PS00867">
    <property type="entry name" value="CPSASE_2"/>
    <property type="match status" value="1"/>
</dbReference>
<dbReference type="Pfam" id="PF18603">
    <property type="entry name" value="LAL_C2"/>
    <property type="match status" value="1"/>
</dbReference>
<accession>A0ABT3DLA1</accession>
<proteinExistence type="predicted"/>
<reference evidence="6 7" key="1">
    <citation type="submission" date="2022-10" db="EMBL/GenBank/DDBJ databases">
        <title>Draft genome assembly of moderately radiation resistant bacterium Metabacillus halosaccharovorans.</title>
        <authorList>
            <person name="Pal S."/>
            <person name="Gopinathan A."/>
        </authorList>
    </citation>
    <scope>NUCLEOTIDE SEQUENCE [LARGE SCALE GENOMIC DNA]</scope>
    <source>
        <strain evidence="6 7">VITHBRA001</strain>
    </source>
</reference>
<dbReference type="InterPro" id="IPR005479">
    <property type="entry name" value="CPAse_ATP-bd"/>
</dbReference>
<evidence type="ECO:0000259" key="5">
    <source>
        <dbReference type="PROSITE" id="PS50975"/>
    </source>
</evidence>
<organism evidence="6 7">
    <name type="scientific">Metabacillus halosaccharovorans</name>
    <dbReference type="NCBI Taxonomy" id="930124"/>
    <lineage>
        <taxon>Bacteria</taxon>
        <taxon>Bacillati</taxon>
        <taxon>Bacillota</taxon>
        <taxon>Bacilli</taxon>
        <taxon>Bacillales</taxon>
        <taxon>Bacillaceae</taxon>
        <taxon>Metabacillus</taxon>
    </lineage>
</organism>
<dbReference type="InterPro" id="IPR011761">
    <property type="entry name" value="ATP-grasp"/>
</dbReference>
<gene>
    <name evidence="6" type="ORF">OIH86_19375</name>
</gene>
<evidence type="ECO:0000256" key="2">
    <source>
        <dbReference type="ARBA" id="ARBA00022741"/>
    </source>
</evidence>
<keyword evidence="1" id="KW-0436">Ligase</keyword>
<keyword evidence="7" id="KW-1185">Reference proteome</keyword>
<evidence type="ECO:0000256" key="1">
    <source>
        <dbReference type="ARBA" id="ARBA00022598"/>
    </source>
</evidence>
<sequence length="242" mass="27543">MLATNLLEFKKGLTELNKVSDKDPILVEEYIDGQQYLAEIIVYKGKLTIVCILEQDVLRKKRFIVLGYQFPANLSSDQYADLEIAINTIIKEIGLENGSCHLEFRYVNKEWKLIEINPRISGGAMNKIIYHGTGINYVKEIVKLHLGEEPLIETNRTECVYVRYVTVEKKGVLLKVTGKNRAKKHVGVKEVYVKPRKGSILTPPLSMGDRYAYVLATALSQEEAKQFALQALKEIKFIIEPL</sequence>
<feature type="domain" description="ATP-grasp" evidence="5">
    <location>
        <begin position="23"/>
        <end position="146"/>
    </location>
</feature>
<dbReference type="Gene3D" id="3.30.470.20">
    <property type="entry name" value="ATP-grasp fold, B domain"/>
    <property type="match status" value="1"/>
</dbReference>
<dbReference type="SUPFAM" id="SSF56059">
    <property type="entry name" value="Glutathione synthetase ATP-binding domain-like"/>
    <property type="match status" value="1"/>
</dbReference>
<name>A0ABT3DLA1_9BACI</name>
<keyword evidence="2 4" id="KW-0547">Nucleotide-binding</keyword>
<evidence type="ECO:0000313" key="7">
    <source>
        <dbReference type="Proteomes" id="UP001526147"/>
    </source>
</evidence>
<dbReference type="InterPro" id="IPR040570">
    <property type="entry name" value="LAL_C2"/>
</dbReference>
<comment type="caution">
    <text evidence="6">The sequence shown here is derived from an EMBL/GenBank/DDBJ whole genome shotgun (WGS) entry which is preliminary data.</text>
</comment>
<evidence type="ECO:0000256" key="4">
    <source>
        <dbReference type="PROSITE-ProRule" id="PRU00409"/>
    </source>
</evidence>
<keyword evidence="3 4" id="KW-0067">ATP-binding</keyword>